<dbReference type="SUPFAM" id="SSF55424">
    <property type="entry name" value="FAD/NAD-linked reductases, dimerisation (C-terminal) domain"/>
    <property type="match status" value="1"/>
</dbReference>
<dbReference type="InterPro" id="IPR036188">
    <property type="entry name" value="FAD/NAD-bd_sf"/>
</dbReference>
<comment type="caution">
    <text evidence="7">The sequence shown here is derived from an EMBL/GenBank/DDBJ whole genome shotgun (WGS) entry which is preliminary data.</text>
</comment>
<dbReference type="InterPro" id="IPR023753">
    <property type="entry name" value="FAD/NAD-binding_dom"/>
</dbReference>
<feature type="domain" description="FAD/NAD(P)-binding" evidence="5">
    <location>
        <begin position="5"/>
        <end position="305"/>
    </location>
</feature>
<accession>A0A0D1MPD1</accession>
<dbReference type="PANTHER" id="PTHR43557">
    <property type="entry name" value="APOPTOSIS-INDUCING FACTOR 1"/>
    <property type="match status" value="1"/>
</dbReference>
<keyword evidence="2" id="KW-0285">Flavoprotein</keyword>
<evidence type="ECO:0000259" key="5">
    <source>
        <dbReference type="Pfam" id="PF07992"/>
    </source>
</evidence>
<protein>
    <submittedName>
        <fullName evidence="7">Pyridine nucleotide-disulfide oxidoreductase</fullName>
    </submittedName>
</protein>
<evidence type="ECO:0000313" key="8">
    <source>
        <dbReference type="Proteomes" id="UP000033203"/>
    </source>
</evidence>
<dbReference type="SUPFAM" id="SSF51905">
    <property type="entry name" value="FAD/NAD(P)-binding domain"/>
    <property type="match status" value="1"/>
</dbReference>
<reference evidence="7 8" key="1">
    <citation type="submission" date="2015-01" db="EMBL/GenBank/DDBJ databases">
        <title>Genome of Sphingomonas taxi strain 30a.</title>
        <authorList>
            <person name="Eevers N."/>
            <person name="Van Hamme J."/>
            <person name="Bottos E."/>
            <person name="Weyens N."/>
            <person name="Vangronsveld J."/>
        </authorList>
    </citation>
    <scope>NUCLEOTIDE SEQUENCE [LARGE SCALE GENOMIC DNA]</scope>
    <source>
        <strain evidence="7 8">30a</strain>
    </source>
</reference>
<dbReference type="Gene3D" id="3.50.50.60">
    <property type="entry name" value="FAD/NAD(P)-binding domain"/>
    <property type="match status" value="2"/>
</dbReference>
<dbReference type="InterPro" id="IPR016156">
    <property type="entry name" value="FAD/NAD-linked_Rdtase_dimer_sf"/>
</dbReference>
<evidence type="ECO:0000259" key="6">
    <source>
        <dbReference type="Pfam" id="PF14759"/>
    </source>
</evidence>
<dbReference type="PANTHER" id="PTHR43557:SF2">
    <property type="entry name" value="RIESKE DOMAIN-CONTAINING PROTEIN-RELATED"/>
    <property type="match status" value="1"/>
</dbReference>
<evidence type="ECO:0000256" key="4">
    <source>
        <dbReference type="ARBA" id="ARBA00023002"/>
    </source>
</evidence>
<dbReference type="GO" id="GO:0005737">
    <property type="term" value="C:cytoplasm"/>
    <property type="evidence" value="ECO:0007669"/>
    <property type="project" value="TreeGrafter"/>
</dbReference>
<dbReference type="AlphaFoldDB" id="A0A0D1MPD1"/>
<gene>
    <name evidence="7" type="ORF">SR41_04435</name>
</gene>
<dbReference type="InterPro" id="IPR028202">
    <property type="entry name" value="Reductase_C"/>
</dbReference>
<organism evidence="7 8">
    <name type="scientific">Sphingomonas melonis</name>
    <dbReference type="NCBI Taxonomy" id="152682"/>
    <lineage>
        <taxon>Bacteria</taxon>
        <taxon>Pseudomonadati</taxon>
        <taxon>Pseudomonadota</taxon>
        <taxon>Alphaproteobacteria</taxon>
        <taxon>Sphingomonadales</taxon>
        <taxon>Sphingomonadaceae</taxon>
        <taxon>Sphingomonas</taxon>
    </lineage>
</organism>
<evidence type="ECO:0000256" key="3">
    <source>
        <dbReference type="ARBA" id="ARBA00022827"/>
    </source>
</evidence>
<proteinExistence type="predicted"/>
<dbReference type="PRINTS" id="PR00368">
    <property type="entry name" value="FADPNR"/>
</dbReference>
<sequence>MSDRFDIVIVGAGHAGAQAAIALRQRGFAGTIAIIGDEPELPYERPPLSKDYLARDKSFDRLLLRPESFWHEREVTMLLGQRVTAIDPVGHAITREDGESIGYGTLIWATGGAPRRLTCPGHDFARVHAVRTRADVDRMMAELDDTTRVVVIGGGYIGLEAAAVLSKLGKSVTLIEALDRVLARVAGEAVSRFFEAEHRAHGVDIRLGCAVECIEGTDGAASGVRLADGEVVPCDMVIVGIGIIPAIAPLQAAGAACGNGVIVDAMCRTTLPDVYAIGDCAAHPNPYADGAVIRLESVQNANDQASTVAHAIHDAAEPYDAVPWFWSNQYDLKLQTVGLSTGHDQVVVRGDPASRSFSAIYLKDGQVIAIDAINSVKDYVQGRALVVARTAADAATLAQTDIPLKTLLTA</sequence>
<dbReference type="Pfam" id="PF07992">
    <property type="entry name" value="Pyr_redox_2"/>
    <property type="match status" value="1"/>
</dbReference>
<keyword evidence="3" id="KW-0274">FAD</keyword>
<dbReference type="GO" id="GO:0016651">
    <property type="term" value="F:oxidoreductase activity, acting on NAD(P)H"/>
    <property type="evidence" value="ECO:0007669"/>
    <property type="project" value="TreeGrafter"/>
</dbReference>
<keyword evidence="4" id="KW-0560">Oxidoreductase</keyword>
<dbReference type="Pfam" id="PF14759">
    <property type="entry name" value="Reductase_C"/>
    <property type="match status" value="1"/>
</dbReference>
<dbReference type="PATRIC" id="fig|1549858.7.peg.55"/>
<dbReference type="PRINTS" id="PR00411">
    <property type="entry name" value="PNDRDTASEI"/>
</dbReference>
<dbReference type="EMBL" id="JXTP01000018">
    <property type="protein sequence ID" value="KIU29266.1"/>
    <property type="molecule type" value="Genomic_DNA"/>
</dbReference>
<dbReference type="InterPro" id="IPR050446">
    <property type="entry name" value="FAD-oxidoreductase/Apoptosis"/>
</dbReference>
<evidence type="ECO:0000256" key="1">
    <source>
        <dbReference type="ARBA" id="ARBA00001974"/>
    </source>
</evidence>
<comment type="cofactor">
    <cofactor evidence="1">
        <name>FAD</name>
        <dbReference type="ChEBI" id="CHEBI:57692"/>
    </cofactor>
</comment>
<name>A0A0D1MPD1_9SPHN</name>
<dbReference type="Gene3D" id="3.30.390.30">
    <property type="match status" value="1"/>
</dbReference>
<evidence type="ECO:0000256" key="2">
    <source>
        <dbReference type="ARBA" id="ARBA00022630"/>
    </source>
</evidence>
<dbReference type="Proteomes" id="UP000033203">
    <property type="component" value="Unassembled WGS sequence"/>
</dbReference>
<feature type="domain" description="Reductase C-terminal" evidence="6">
    <location>
        <begin position="324"/>
        <end position="408"/>
    </location>
</feature>
<evidence type="ECO:0000313" key="7">
    <source>
        <dbReference type="EMBL" id="KIU29266.1"/>
    </source>
</evidence>